<protein>
    <submittedName>
        <fullName evidence="2">Uncharacterized protein</fullName>
    </submittedName>
</protein>
<proteinExistence type="predicted"/>
<dbReference type="Proteomes" id="UP000481858">
    <property type="component" value="Unassembled WGS sequence"/>
</dbReference>
<reference evidence="2 3" key="1">
    <citation type="submission" date="2019-12" db="EMBL/GenBank/DDBJ databases">
        <title>Draft genome sequence of the ascomycete Xylaria multiplex DSM 110363.</title>
        <authorList>
            <person name="Buettner E."/>
            <person name="Kellner H."/>
        </authorList>
    </citation>
    <scope>NUCLEOTIDE SEQUENCE [LARGE SCALE GENOMIC DNA]</scope>
    <source>
        <strain evidence="2 3">DSM 110363</strain>
    </source>
</reference>
<evidence type="ECO:0000313" key="2">
    <source>
        <dbReference type="EMBL" id="KAF2964084.1"/>
    </source>
</evidence>
<gene>
    <name evidence="2" type="ORF">GQX73_g9493</name>
</gene>
<feature type="compositionally biased region" description="Gly residues" evidence="1">
    <location>
        <begin position="249"/>
        <end position="259"/>
    </location>
</feature>
<organism evidence="2 3">
    <name type="scientific">Xylaria multiplex</name>
    <dbReference type="NCBI Taxonomy" id="323545"/>
    <lineage>
        <taxon>Eukaryota</taxon>
        <taxon>Fungi</taxon>
        <taxon>Dikarya</taxon>
        <taxon>Ascomycota</taxon>
        <taxon>Pezizomycotina</taxon>
        <taxon>Sordariomycetes</taxon>
        <taxon>Xylariomycetidae</taxon>
        <taxon>Xylariales</taxon>
        <taxon>Xylariaceae</taxon>
        <taxon>Xylaria</taxon>
    </lineage>
</organism>
<feature type="region of interest" description="Disordered" evidence="1">
    <location>
        <begin position="1"/>
        <end position="36"/>
    </location>
</feature>
<feature type="region of interest" description="Disordered" evidence="1">
    <location>
        <begin position="93"/>
        <end position="124"/>
    </location>
</feature>
<feature type="compositionally biased region" description="Polar residues" evidence="1">
    <location>
        <begin position="14"/>
        <end position="36"/>
    </location>
</feature>
<comment type="caution">
    <text evidence="2">The sequence shown here is derived from an EMBL/GenBank/DDBJ whole genome shotgun (WGS) entry which is preliminary data.</text>
</comment>
<dbReference type="AlphaFoldDB" id="A0A7C8IMP0"/>
<dbReference type="EMBL" id="WUBL01000167">
    <property type="protein sequence ID" value="KAF2964084.1"/>
    <property type="molecule type" value="Genomic_DNA"/>
</dbReference>
<dbReference type="OrthoDB" id="2343925at2759"/>
<name>A0A7C8IMP0_9PEZI</name>
<evidence type="ECO:0000256" key="1">
    <source>
        <dbReference type="SAM" id="MobiDB-lite"/>
    </source>
</evidence>
<accession>A0A7C8IMP0</accession>
<keyword evidence="3" id="KW-1185">Reference proteome</keyword>
<feature type="region of interest" description="Disordered" evidence="1">
    <location>
        <begin position="243"/>
        <end position="263"/>
    </location>
</feature>
<evidence type="ECO:0000313" key="3">
    <source>
        <dbReference type="Proteomes" id="UP000481858"/>
    </source>
</evidence>
<sequence>MKNPKRPTIPSKPPSQATHSPRTQAIPLSSPETPTNNIQFDLAEDEISPQDTLDSNIEHWLPQKDFQGHFCGDLSTDLAISSDKVAQSLEGGWQPMGLADTTPRSPTMDTDTAGIRSPTVSGDVESEIPSLTGISFDPELLCFCFSDAIGTYDYIQTTLVWKPHTRTITSGTLLQNQKRALSECEKLLTCTSCTSQSKYITLLIVMCENLLSSMENGCQIQSLCSQWNSEGATESWSEIIGNEDRQQGGNQGKDPGGMSGETIDRSEENNYKVVVGRWQLDSDDQLSVIQSLFSARVARLLNLVVKVERIANFGALVQRLLGLHNLAFTGKLIIRNSFLNNINGVETSKGSEDGINDSARHVLMIAASCFEENIGLILESSLALSNFLLSGFSPSDFDFPATNSMIDILAKAFDGEKEVAGPAHCEIVDVDDTANVITCLKLLGRNATATTTLDALLAGIQSNIYRELNFSAHCNVLLTLLYQDVPRDYYVQITNSIEALCDVWWTAIGRIRPKGNLSPLYPSLQFIRAALKLVELTENGGLPAFGDKVMKSRIAICLYQACYRTLLEQDENGSWNSSIADTSHGILILCEARKFDLFRETRQQIDSAIGHAVEFLDYSKTRSSEECHWAQKVNFASSLLAESFGIAALKASTIQPDALIGSSLREDTTAIPKLLKLWQYTPLFSAIPEWQIRASMIEGTLFRPVVRARRLNIFTRKGVEEDKYFDIIPVAWPTCNNRTRTFAPSCFLFEGMMAALLNYQVDEWIEAVAGVNYAGHIPELRKLIDDVIVSISEEKSVNGVYEALWEKSAANGINESTNGSNANGTNGQHSAIDEASRREVLVPLTKFVTHALKHPSILSASAWDRKNVTCELRIYLQTHVTQSEDNMLLKERKFTDGVMREHFFRWVRTTSADHTSATYTFNFISALLGSWIEDGEDCFPSTQEKYYAAAACQHLAAMCRMYNDHGSAVRDHDEANVNSVDFPEFGPRAIESGSSSMVRKKEALFEVAQYERSCIEEAFRRLEGHAAGKRSADARARKARQMEIWRMFYNVTDLFGQIYVLRDIGSRLTVGNCIPSNGIPS</sequence>
<dbReference type="InParanoid" id="A0A7C8IMP0"/>